<dbReference type="OrthoDB" id="3254104at2759"/>
<evidence type="ECO:0000313" key="2">
    <source>
        <dbReference type="Proteomes" id="UP000305067"/>
    </source>
</evidence>
<protein>
    <submittedName>
        <fullName evidence="1">Uncharacterized protein</fullName>
    </submittedName>
</protein>
<organism evidence="1 2">
    <name type="scientific">Pterulicium gracile</name>
    <dbReference type="NCBI Taxonomy" id="1884261"/>
    <lineage>
        <taxon>Eukaryota</taxon>
        <taxon>Fungi</taxon>
        <taxon>Dikarya</taxon>
        <taxon>Basidiomycota</taxon>
        <taxon>Agaricomycotina</taxon>
        <taxon>Agaricomycetes</taxon>
        <taxon>Agaricomycetidae</taxon>
        <taxon>Agaricales</taxon>
        <taxon>Pleurotineae</taxon>
        <taxon>Pterulaceae</taxon>
        <taxon>Pterulicium</taxon>
    </lineage>
</organism>
<name>A0A5C3QFT3_9AGAR</name>
<proteinExistence type="predicted"/>
<evidence type="ECO:0000313" key="1">
    <source>
        <dbReference type="EMBL" id="TFL00953.1"/>
    </source>
</evidence>
<dbReference type="AlphaFoldDB" id="A0A5C3QFT3"/>
<dbReference type="Proteomes" id="UP000305067">
    <property type="component" value="Unassembled WGS sequence"/>
</dbReference>
<reference evidence="1 2" key="1">
    <citation type="journal article" date="2019" name="Nat. Ecol. Evol.">
        <title>Megaphylogeny resolves global patterns of mushroom evolution.</title>
        <authorList>
            <person name="Varga T."/>
            <person name="Krizsan K."/>
            <person name="Foldi C."/>
            <person name="Dima B."/>
            <person name="Sanchez-Garcia M."/>
            <person name="Sanchez-Ramirez S."/>
            <person name="Szollosi G.J."/>
            <person name="Szarkandi J.G."/>
            <person name="Papp V."/>
            <person name="Albert L."/>
            <person name="Andreopoulos W."/>
            <person name="Angelini C."/>
            <person name="Antonin V."/>
            <person name="Barry K.W."/>
            <person name="Bougher N.L."/>
            <person name="Buchanan P."/>
            <person name="Buyck B."/>
            <person name="Bense V."/>
            <person name="Catcheside P."/>
            <person name="Chovatia M."/>
            <person name="Cooper J."/>
            <person name="Damon W."/>
            <person name="Desjardin D."/>
            <person name="Finy P."/>
            <person name="Geml J."/>
            <person name="Haridas S."/>
            <person name="Hughes K."/>
            <person name="Justo A."/>
            <person name="Karasinski D."/>
            <person name="Kautmanova I."/>
            <person name="Kiss B."/>
            <person name="Kocsube S."/>
            <person name="Kotiranta H."/>
            <person name="LaButti K.M."/>
            <person name="Lechner B.E."/>
            <person name="Liimatainen K."/>
            <person name="Lipzen A."/>
            <person name="Lukacs Z."/>
            <person name="Mihaltcheva S."/>
            <person name="Morgado L.N."/>
            <person name="Niskanen T."/>
            <person name="Noordeloos M.E."/>
            <person name="Ohm R.A."/>
            <person name="Ortiz-Santana B."/>
            <person name="Ovrebo C."/>
            <person name="Racz N."/>
            <person name="Riley R."/>
            <person name="Savchenko A."/>
            <person name="Shiryaev A."/>
            <person name="Soop K."/>
            <person name="Spirin V."/>
            <person name="Szebenyi C."/>
            <person name="Tomsovsky M."/>
            <person name="Tulloss R.E."/>
            <person name="Uehling J."/>
            <person name="Grigoriev I.V."/>
            <person name="Vagvolgyi C."/>
            <person name="Papp T."/>
            <person name="Martin F.M."/>
            <person name="Miettinen O."/>
            <person name="Hibbett D.S."/>
            <person name="Nagy L.G."/>
        </authorList>
    </citation>
    <scope>NUCLEOTIDE SEQUENCE [LARGE SCALE GENOMIC DNA]</scope>
    <source>
        <strain evidence="1 2">CBS 309.79</strain>
    </source>
</reference>
<gene>
    <name evidence="1" type="ORF">BDV98DRAFT_593386</name>
</gene>
<sequence length="115" mass="12638">MSALSKHRHSNLQYDNHGANLVPANTDAASDSHPGCSRPGLTHQTFQHTQYVDMLLALDGIPKLHNILTVFFARILLAEFILFPGTFTSLKLRNKAGDFNEVSSRIVGAINTIPL</sequence>
<dbReference type="EMBL" id="ML178826">
    <property type="protein sequence ID" value="TFL00953.1"/>
    <property type="molecule type" value="Genomic_DNA"/>
</dbReference>
<accession>A0A5C3QFT3</accession>
<keyword evidence="2" id="KW-1185">Reference proteome</keyword>